<dbReference type="AlphaFoldDB" id="A0A6B1D4Q3"/>
<comment type="caution">
    <text evidence="4">The sequence shown here is derived from an EMBL/GenBank/DDBJ whole genome shotgun (WGS) entry which is preliminary data.</text>
</comment>
<keyword evidence="2" id="KW-1133">Transmembrane helix</keyword>
<evidence type="ECO:0000256" key="1">
    <source>
        <dbReference type="SAM" id="MobiDB-lite"/>
    </source>
</evidence>
<sequence length="1007" mass="109118">MSGGPKLRGTSELIPSPLRLYPPPCRKAKCRKYHVPVTIVGEVYKKRTHSNTNEHSSASVVMLPRSPLRRLLLVGILIASFGVFFDVIGPRLAPWLTLAPQNVDSDRLPGDIRLSGGPTSRTLTIDGQVVLERAGSHFGRPRISPDGALMAITVVPTGTETIGLAEIYVIERATGRVRERIPGHNPRWQTGRSNRLRFDQLEASGIRSALYDAANRSIIREENLQPDDNPAELEAAEVETAALTYPATIRVAHHPENNCRNVPDWQVDVIPFEEYVARSVPAEVPISWSPEALAAQAIATRTYAWYQIRRNRRYYDVTDWANFQMMCNNRFASTDAAVARTAGQYLAHAGDSTSAPIIAMYSAKNSHPTLTNPAVAYLQAVPDETGLGEVRWGHGYGLSQWGAARRGKAGQTYRQILGHYYTDVTLQNASQPAQAIGGLIGLSLKGYFPAGGLRWGALVPAESLPGSVDLDPGPDSLPISGVWLRSSDITSGSTITASLTLSNELQEQKALEVDWNAPSAPTFEAPSLVEVQRATLTLAVPETGALIGLSNNWVWQGENLYSTTGEAVDDAAADGNRAREARADDHELGWWYGPYATDIPHNATYRALFRLRRGEPDDDNDDNVLPDRPIAHLDVTDKGGTLRLGLRDIWPSSFPNADEYVEIPVDFHLFNPVEGIEFRVKWFGEVDLALDRVQLWQLQNISSRTRIDWALPHSGISTVSAIAFDSAGNASPVVTKQIEYGSEQPPVFGDLEHVEGWWTRLPVLISVPVQDFNSGLDASSGRVLLGGEEKTAVFSQPNDPLAAQKLSASLTGLNDGTYTVRFRAKDRSGLQGESESGQLRVDRTPPTVEAQAVQVPSDGSNGEDGGGDSSTGQSPTPTPTAAARGLFSGPVQVTIEAEDATSGVWGIAYVLNDGAVELYSGPFTISEDGVHNVRYWAKDNAGNYSSSHRLRAWIRSGNSSGDGSSSGAPLSGSAPADRVPSDNAPSDNAPVDSHLYRVFIPGLKQNE</sequence>
<dbReference type="NCBIfam" id="NF047446">
    <property type="entry name" value="barrel_OmpL47"/>
    <property type="match status" value="1"/>
</dbReference>
<dbReference type="EMBL" id="VXMH01000028">
    <property type="protein sequence ID" value="MYC94558.1"/>
    <property type="molecule type" value="Genomic_DNA"/>
</dbReference>
<feature type="compositionally biased region" description="Low complexity" evidence="1">
    <location>
        <begin position="958"/>
        <end position="973"/>
    </location>
</feature>
<name>A0A6B1D4Q3_9CHLR</name>
<proteinExistence type="predicted"/>
<reference evidence="4" key="1">
    <citation type="submission" date="2019-09" db="EMBL/GenBank/DDBJ databases">
        <title>Characterisation of the sponge microbiome using genome-centric metagenomics.</title>
        <authorList>
            <person name="Engelberts J.P."/>
            <person name="Robbins S.J."/>
            <person name="De Goeij J.M."/>
            <person name="Aranda M."/>
            <person name="Bell S.C."/>
            <person name="Webster N.S."/>
        </authorList>
    </citation>
    <scope>NUCLEOTIDE SEQUENCE</scope>
    <source>
        <strain evidence="4">SB0661_bin_32</strain>
    </source>
</reference>
<keyword evidence="2" id="KW-0472">Membrane</keyword>
<feature type="region of interest" description="Disordered" evidence="1">
    <location>
        <begin position="958"/>
        <end position="992"/>
    </location>
</feature>
<organism evidence="4">
    <name type="scientific">Caldilineaceae bacterium SB0661_bin_32</name>
    <dbReference type="NCBI Taxonomy" id="2605255"/>
    <lineage>
        <taxon>Bacteria</taxon>
        <taxon>Bacillati</taxon>
        <taxon>Chloroflexota</taxon>
        <taxon>Caldilineae</taxon>
        <taxon>Caldilineales</taxon>
        <taxon>Caldilineaceae</taxon>
    </lineage>
</organism>
<evidence type="ECO:0000256" key="2">
    <source>
        <dbReference type="SAM" id="Phobius"/>
    </source>
</evidence>
<accession>A0A6B1D4Q3</accession>
<feature type="region of interest" description="Disordered" evidence="1">
    <location>
        <begin position="824"/>
        <end position="884"/>
    </location>
</feature>
<gene>
    <name evidence="4" type="ORF">F4X14_06270</name>
</gene>
<dbReference type="Gene3D" id="3.30.1920.20">
    <property type="match status" value="1"/>
</dbReference>
<dbReference type="InterPro" id="IPR013693">
    <property type="entry name" value="SpoIID/LytB_N"/>
</dbReference>
<keyword evidence="2" id="KW-0812">Transmembrane</keyword>
<dbReference type="InterPro" id="IPR058094">
    <property type="entry name" value="Ig-like_OmpL47-like"/>
</dbReference>
<feature type="transmembrane region" description="Helical" evidence="2">
    <location>
        <begin position="71"/>
        <end position="93"/>
    </location>
</feature>
<evidence type="ECO:0000313" key="4">
    <source>
        <dbReference type="EMBL" id="MYC94558.1"/>
    </source>
</evidence>
<dbReference type="Pfam" id="PF08486">
    <property type="entry name" value="SpoIID"/>
    <property type="match status" value="1"/>
</dbReference>
<protein>
    <recommendedName>
        <fullName evidence="3">Sporulation stage II protein D amidase enhancer LytB N-terminal domain-containing protein</fullName>
    </recommendedName>
</protein>
<evidence type="ECO:0000259" key="3">
    <source>
        <dbReference type="Pfam" id="PF08486"/>
    </source>
</evidence>
<feature type="domain" description="Sporulation stage II protein D amidase enhancer LytB N-terminal" evidence="3">
    <location>
        <begin position="266"/>
        <end position="347"/>
    </location>
</feature>